<keyword evidence="1" id="KW-0472">Membrane</keyword>
<evidence type="ECO:0000313" key="3">
    <source>
        <dbReference type="EMBL" id="KAJ6030007.1"/>
    </source>
</evidence>
<feature type="domain" description="DUF7702" evidence="2">
    <location>
        <begin position="86"/>
        <end position="178"/>
    </location>
</feature>
<name>A0AAD6I3L1_PENCN</name>
<evidence type="ECO:0000259" key="2">
    <source>
        <dbReference type="Pfam" id="PF24800"/>
    </source>
</evidence>
<gene>
    <name evidence="3" type="ORF">N7460_010273</name>
</gene>
<evidence type="ECO:0000256" key="1">
    <source>
        <dbReference type="SAM" id="Phobius"/>
    </source>
</evidence>
<feature type="transmembrane region" description="Helical" evidence="1">
    <location>
        <begin position="141"/>
        <end position="160"/>
    </location>
</feature>
<proteinExistence type="predicted"/>
<sequence>MRLDCRHGISYWRSLLSYLPFALLFGYHPDMDSAKVRVGSFGYFFSFSRDRFLLLSGYDIQPNLDETQHHMGCLQLDWIVAIDCGINETLKQRSGKEVHRRLFSLVKLATLVAVNLSIIGATKSSNGVHAGPTNSLSKVGVVIILVAWAGLVFLLFLIGMRYRQIENREHRLVLLWDCQLLFYSFAMSTRSWRLSRMKSKFNMITTQIPLFCWSWRRTLLSLGFA</sequence>
<keyword evidence="1" id="KW-1133">Transmembrane helix</keyword>
<protein>
    <recommendedName>
        <fullName evidence="2">DUF7702 domain-containing protein</fullName>
    </recommendedName>
</protein>
<dbReference type="Pfam" id="PF24800">
    <property type="entry name" value="DUF7702"/>
    <property type="match status" value="1"/>
</dbReference>
<organism evidence="3 4">
    <name type="scientific">Penicillium canescens</name>
    <dbReference type="NCBI Taxonomy" id="5083"/>
    <lineage>
        <taxon>Eukaryota</taxon>
        <taxon>Fungi</taxon>
        <taxon>Dikarya</taxon>
        <taxon>Ascomycota</taxon>
        <taxon>Pezizomycotina</taxon>
        <taxon>Eurotiomycetes</taxon>
        <taxon>Eurotiomycetidae</taxon>
        <taxon>Eurotiales</taxon>
        <taxon>Aspergillaceae</taxon>
        <taxon>Penicillium</taxon>
    </lineage>
</organism>
<dbReference type="EMBL" id="JAQJZL010000014">
    <property type="protein sequence ID" value="KAJ6030007.1"/>
    <property type="molecule type" value="Genomic_DNA"/>
</dbReference>
<feature type="transmembrane region" description="Helical" evidence="1">
    <location>
        <begin position="102"/>
        <end position="121"/>
    </location>
</feature>
<keyword evidence="4" id="KW-1185">Reference proteome</keyword>
<reference evidence="3" key="1">
    <citation type="journal article" date="2023" name="IMA Fungus">
        <title>Comparative genomic study of the Penicillium genus elucidates a diverse pangenome and 15 lateral gene transfer events.</title>
        <authorList>
            <person name="Petersen C."/>
            <person name="Sorensen T."/>
            <person name="Nielsen M.R."/>
            <person name="Sondergaard T.E."/>
            <person name="Sorensen J.L."/>
            <person name="Fitzpatrick D.A."/>
            <person name="Frisvad J.C."/>
            <person name="Nielsen K.L."/>
        </authorList>
    </citation>
    <scope>NUCLEOTIDE SEQUENCE</scope>
    <source>
        <strain evidence="3">IBT 15450</strain>
    </source>
</reference>
<keyword evidence="1" id="KW-0812">Transmembrane</keyword>
<accession>A0AAD6I3L1</accession>
<dbReference type="Proteomes" id="UP001219568">
    <property type="component" value="Unassembled WGS sequence"/>
</dbReference>
<dbReference type="InterPro" id="IPR056119">
    <property type="entry name" value="DUF7702"/>
</dbReference>
<reference evidence="3" key="2">
    <citation type="submission" date="2023-01" db="EMBL/GenBank/DDBJ databases">
        <authorList>
            <person name="Petersen C."/>
        </authorList>
    </citation>
    <scope>NUCLEOTIDE SEQUENCE</scope>
    <source>
        <strain evidence="3">IBT 15450</strain>
    </source>
</reference>
<evidence type="ECO:0000313" key="4">
    <source>
        <dbReference type="Proteomes" id="UP001219568"/>
    </source>
</evidence>
<dbReference type="AlphaFoldDB" id="A0AAD6I3L1"/>
<comment type="caution">
    <text evidence="3">The sequence shown here is derived from an EMBL/GenBank/DDBJ whole genome shotgun (WGS) entry which is preliminary data.</text>
</comment>